<accession>A0A9Q0P9V5</accession>
<organism evidence="2 3">
    <name type="scientific">Salix viminalis</name>
    <name type="common">Common osier</name>
    <name type="synonym">Basket willow</name>
    <dbReference type="NCBI Taxonomy" id="40686"/>
    <lineage>
        <taxon>Eukaryota</taxon>
        <taxon>Viridiplantae</taxon>
        <taxon>Streptophyta</taxon>
        <taxon>Embryophyta</taxon>
        <taxon>Tracheophyta</taxon>
        <taxon>Spermatophyta</taxon>
        <taxon>Magnoliopsida</taxon>
        <taxon>eudicotyledons</taxon>
        <taxon>Gunneridae</taxon>
        <taxon>Pentapetalae</taxon>
        <taxon>rosids</taxon>
        <taxon>fabids</taxon>
        <taxon>Malpighiales</taxon>
        <taxon>Salicaceae</taxon>
        <taxon>Saliceae</taxon>
        <taxon>Salix</taxon>
    </lineage>
</organism>
<keyword evidence="3" id="KW-1185">Reference proteome</keyword>
<dbReference type="InterPro" id="IPR051863">
    <property type="entry name" value="HIPP"/>
</dbReference>
<gene>
    <name evidence="2" type="ORF">OIU85_007769</name>
</gene>
<dbReference type="Gene3D" id="3.30.70.100">
    <property type="match status" value="1"/>
</dbReference>
<name>A0A9Q0P9V5_SALVM</name>
<dbReference type="OrthoDB" id="1923658at2759"/>
<proteinExistence type="predicted"/>
<dbReference type="PANTHER" id="PTHR45811">
    <property type="entry name" value="COPPER TRANSPORT PROTEIN FAMILY-RELATED"/>
    <property type="match status" value="1"/>
</dbReference>
<dbReference type="Proteomes" id="UP001151529">
    <property type="component" value="Chromosome 17"/>
</dbReference>
<evidence type="ECO:0000313" key="3">
    <source>
        <dbReference type="Proteomes" id="UP001151529"/>
    </source>
</evidence>
<comment type="caution">
    <text evidence="2">The sequence shown here is derived from an EMBL/GenBank/DDBJ whole genome shotgun (WGS) entry which is preliminary data.</text>
</comment>
<dbReference type="AlphaFoldDB" id="A0A9Q0P9V5"/>
<dbReference type="GO" id="GO:0046872">
    <property type="term" value="F:metal ion binding"/>
    <property type="evidence" value="ECO:0007669"/>
    <property type="project" value="UniProtKB-KW"/>
</dbReference>
<reference evidence="2" key="1">
    <citation type="submission" date="2022-11" db="EMBL/GenBank/DDBJ databases">
        <authorList>
            <person name="Hyden B.L."/>
            <person name="Feng K."/>
            <person name="Yates T."/>
            <person name="Jawdy S."/>
            <person name="Smart L.B."/>
            <person name="Muchero W."/>
        </authorList>
    </citation>
    <scope>NUCLEOTIDE SEQUENCE</scope>
    <source>
        <tissue evidence="2">Shoot tip</tissue>
    </source>
</reference>
<evidence type="ECO:0000256" key="1">
    <source>
        <dbReference type="ARBA" id="ARBA00022723"/>
    </source>
</evidence>
<dbReference type="PANTHER" id="PTHR45811:SF38">
    <property type="entry name" value="HEAVY METAL-ASSOCIATED DOMAIN PROTEIN"/>
    <property type="match status" value="1"/>
</dbReference>
<reference evidence="2" key="2">
    <citation type="journal article" date="2023" name="Int. J. Mol. Sci.">
        <title>De Novo Assembly and Annotation of 11 Diverse Shrub Willow (Salix) Genomes Reveals Novel Gene Organization in Sex-Linked Regions.</title>
        <authorList>
            <person name="Hyden B."/>
            <person name="Feng K."/>
            <person name="Yates T.B."/>
            <person name="Jawdy S."/>
            <person name="Cereghino C."/>
            <person name="Smart L.B."/>
            <person name="Muchero W."/>
        </authorList>
    </citation>
    <scope>NUCLEOTIDE SEQUENCE [LARGE SCALE GENOMIC DNA]</scope>
    <source>
        <tissue evidence="2">Shoot tip</tissue>
    </source>
</reference>
<evidence type="ECO:0000313" key="2">
    <source>
        <dbReference type="EMBL" id="KAJ6684112.1"/>
    </source>
</evidence>
<sequence length="150" mass="17155">MGLAVLSLPRPFALFSSPWCISSLWWDSANSGFSSLYFRFFLFQKQDWSSNFDRTGRCICKFAGVDSVSIDRDENKVVVIGDGIDAVDLVIKFREFCDAELVSLGPARNEKKIEANNDHAIRYQNALAELTKSYQANPERYFGRCYNWRG</sequence>
<dbReference type="EMBL" id="JAPFFL010000013">
    <property type="protein sequence ID" value="KAJ6684112.1"/>
    <property type="molecule type" value="Genomic_DNA"/>
</dbReference>
<keyword evidence="1" id="KW-0479">Metal-binding</keyword>
<protein>
    <submittedName>
        <fullName evidence="2">Uncharacterized protein</fullName>
    </submittedName>
</protein>